<dbReference type="RefSeq" id="WP_268925715.1">
    <property type="nucleotide sequence ID" value="NZ_JAPTGB010000027.1"/>
</dbReference>
<dbReference type="EMBL" id="JAPTGB010000027">
    <property type="protein sequence ID" value="MCZ0861526.1"/>
    <property type="molecule type" value="Genomic_DNA"/>
</dbReference>
<reference evidence="1" key="1">
    <citation type="submission" date="2022-12" db="EMBL/GenBank/DDBJ databases">
        <title>Isolation and characterisation of novel Methanocorpusculum spp. from native Australian herbivores indicates the genus is ancestrally host-associated.</title>
        <authorList>
            <person name="Volmer J.G."/>
            <person name="Soo R.M."/>
            <person name="Evans P.N."/>
            <person name="Hoedt E.C."/>
            <person name="Astorga Alsina A.L."/>
            <person name="Woodcroft B.J."/>
            <person name="Tyson G.W."/>
            <person name="Hugenholtz P."/>
            <person name="Morrison M."/>
        </authorList>
    </citation>
    <scope>NUCLEOTIDE SEQUENCE</scope>
    <source>
        <strain evidence="1">MG</strain>
    </source>
</reference>
<evidence type="ECO:0000313" key="2">
    <source>
        <dbReference type="Proteomes" id="UP001141422"/>
    </source>
</evidence>
<evidence type="ECO:0008006" key="3">
    <source>
        <dbReference type="Google" id="ProtNLM"/>
    </source>
</evidence>
<keyword evidence="2" id="KW-1185">Reference proteome</keyword>
<protein>
    <recommendedName>
        <fullName evidence="3">DUF5640 domain-containing protein</fullName>
    </recommendedName>
</protein>
<dbReference type="Proteomes" id="UP001141422">
    <property type="component" value="Unassembled WGS sequence"/>
</dbReference>
<accession>A0ABT4IIZ1</accession>
<organism evidence="1 2">
    <name type="scientific">Methanocorpusculum petauri</name>
    <dbReference type="NCBI Taxonomy" id="3002863"/>
    <lineage>
        <taxon>Archaea</taxon>
        <taxon>Methanobacteriati</taxon>
        <taxon>Methanobacteriota</taxon>
        <taxon>Stenosarchaea group</taxon>
        <taxon>Methanomicrobia</taxon>
        <taxon>Methanomicrobiales</taxon>
        <taxon>Methanocorpusculaceae</taxon>
        <taxon>Methanocorpusculum</taxon>
    </lineage>
</organism>
<sequence>MKRTLLPVVAAIFCILCAAAAGCITINVPPDTNHPPAPTGPGPATNVVPGEWEGVLVNEDGTQVEYKIDCAYGGSAKLEIDARMGVMDKERTYYGTWTETKTASYNLVFDTAGTYTFVMNNDGTGTLTTPESKTVTLLPDADNAVMYDPVAGEWDGVLTKSDGTRVEYKLEFLRSGTVEIEVETTAPLSYGTEVKFYGTWTKTADNVYAVAVPNEAGYTMTLSSNSAATLSTPDNGTVSLIRDY</sequence>
<gene>
    <name evidence="1" type="ORF">O0S10_09900</name>
</gene>
<comment type="caution">
    <text evidence="1">The sequence shown here is derived from an EMBL/GenBank/DDBJ whole genome shotgun (WGS) entry which is preliminary data.</text>
</comment>
<evidence type="ECO:0000313" key="1">
    <source>
        <dbReference type="EMBL" id="MCZ0861526.1"/>
    </source>
</evidence>
<dbReference type="PROSITE" id="PS51257">
    <property type="entry name" value="PROKAR_LIPOPROTEIN"/>
    <property type="match status" value="1"/>
</dbReference>
<proteinExistence type="predicted"/>
<name>A0ABT4IIZ1_9EURY</name>